<keyword evidence="2" id="KW-0812">Transmembrane</keyword>
<feature type="compositionally biased region" description="Low complexity" evidence="1">
    <location>
        <begin position="270"/>
        <end position="279"/>
    </location>
</feature>
<accession>A0AA39GEX5</accession>
<protein>
    <recommendedName>
        <fullName evidence="4">WSC domain-containing protein</fullName>
    </recommendedName>
</protein>
<dbReference type="Pfam" id="PF01822">
    <property type="entry name" value="WSC"/>
    <property type="match status" value="1"/>
</dbReference>
<keyword evidence="6" id="KW-1185">Reference proteome</keyword>
<dbReference type="CDD" id="cd12087">
    <property type="entry name" value="TM_EGFR-like"/>
    <property type="match status" value="1"/>
</dbReference>
<evidence type="ECO:0000313" key="5">
    <source>
        <dbReference type="EMBL" id="KAK0386080.1"/>
    </source>
</evidence>
<feature type="compositionally biased region" description="Low complexity" evidence="1">
    <location>
        <begin position="146"/>
        <end position="178"/>
    </location>
</feature>
<dbReference type="InterPro" id="IPR002889">
    <property type="entry name" value="WSC_carb-bd"/>
</dbReference>
<feature type="compositionally biased region" description="Basic and acidic residues" evidence="1">
    <location>
        <begin position="322"/>
        <end position="338"/>
    </location>
</feature>
<proteinExistence type="predicted"/>
<feature type="domain" description="WSC" evidence="4">
    <location>
        <begin position="24"/>
        <end position="114"/>
    </location>
</feature>
<name>A0AA39GEX5_SARSR</name>
<evidence type="ECO:0000256" key="1">
    <source>
        <dbReference type="SAM" id="MobiDB-lite"/>
    </source>
</evidence>
<dbReference type="PROSITE" id="PS51212">
    <property type="entry name" value="WSC"/>
    <property type="match status" value="1"/>
</dbReference>
<feature type="compositionally biased region" description="Low complexity" evidence="1">
    <location>
        <begin position="117"/>
        <end position="136"/>
    </location>
</feature>
<dbReference type="PANTHER" id="PTHR16861:SF4">
    <property type="entry name" value="SH3 DOMAIN PROTEIN (AFU_ORTHOLOGUE AFUA_1G13610)"/>
    <property type="match status" value="1"/>
</dbReference>
<keyword evidence="2" id="KW-0472">Membrane</keyword>
<evidence type="ECO:0000259" key="4">
    <source>
        <dbReference type="PROSITE" id="PS51212"/>
    </source>
</evidence>
<reference evidence="5" key="1">
    <citation type="submission" date="2022-10" db="EMBL/GenBank/DDBJ databases">
        <title>Determination and structural analysis of whole genome sequence of Sarocladium strictum F4-1.</title>
        <authorList>
            <person name="Hu L."/>
            <person name="Jiang Y."/>
        </authorList>
    </citation>
    <scope>NUCLEOTIDE SEQUENCE</scope>
    <source>
        <strain evidence="5">F4-1</strain>
    </source>
</reference>
<evidence type="ECO:0000256" key="2">
    <source>
        <dbReference type="SAM" id="Phobius"/>
    </source>
</evidence>
<feature type="transmembrane region" description="Helical" evidence="2">
    <location>
        <begin position="226"/>
        <end position="250"/>
    </location>
</feature>
<feature type="signal peptide" evidence="3">
    <location>
        <begin position="1"/>
        <end position="24"/>
    </location>
</feature>
<feature type="region of interest" description="Disordered" evidence="1">
    <location>
        <begin position="255"/>
        <end position="356"/>
    </location>
</feature>
<feature type="compositionally biased region" description="Low complexity" evidence="1">
    <location>
        <begin position="292"/>
        <end position="302"/>
    </location>
</feature>
<feature type="chain" id="PRO_5041283478" description="WSC domain-containing protein" evidence="3">
    <location>
        <begin position="25"/>
        <end position="356"/>
    </location>
</feature>
<gene>
    <name evidence="5" type="ORF">NLU13_5917</name>
</gene>
<dbReference type="PANTHER" id="PTHR16861">
    <property type="entry name" value="GLYCOPROTEIN 38"/>
    <property type="match status" value="1"/>
</dbReference>
<keyword evidence="3" id="KW-0732">Signal</keyword>
<comment type="caution">
    <text evidence="5">The sequence shown here is derived from an EMBL/GenBank/DDBJ whole genome shotgun (WGS) entry which is preliminary data.</text>
</comment>
<feature type="region of interest" description="Disordered" evidence="1">
    <location>
        <begin position="193"/>
        <end position="212"/>
    </location>
</feature>
<organism evidence="5 6">
    <name type="scientific">Sarocladium strictum</name>
    <name type="common">Black bundle disease fungus</name>
    <name type="synonym">Acremonium strictum</name>
    <dbReference type="NCBI Taxonomy" id="5046"/>
    <lineage>
        <taxon>Eukaryota</taxon>
        <taxon>Fungi</taxon>
        <taxon>Dikarya</taxon>
        <taxon>Ascomycota</taxon>
        <taxon>Pezizomycotina</taxon>
        <taxon>Sordariomycetes</taxon>
        <taxon>Hypocreomycetidae</taxon>
        <taxon>Hypocreales</taxon>
        <taxon>Sarocladiaceae</taxon>
        <taxon>Sarocladium</taxon>
    </lineage>
</organism>
<evidence type="ECO:0000313" key="6">
    <source>
        <dbReference type="Proteomes" id="UP001175261"/>
    </source>
</evidence>
<dbReference type="EMBL" id="JAPDFR010000005">
    <property type="protein sequence ID" value="KAK0386080.1"/>
    <property type="molecule type" value="Genomic_DNA"/>
</dbReference>
<dbReference type="Proteomes" id="UP001175261">
    <property type="component" value="Unassembled WGS sequence"/>
</dbReference>
<dbReference type="AlphaFoldDB" id="A0AA39GEX5"/>
<evidence type="ECO:0000256" key="3">
    <source>
        <dbReference type="SAM" id="SignalP"/>
    </source>
</evidence>
<feature type="region of interest" description="Disordered" evidence="1">
    <location>
        <begin position="115"/>
        <end position="182"/>
    </location>
</feature>
<keyword evidence="2" id="KW-1133">Transmembrane helix</keyword>
<sequence>MAFTRHTALGLLALAVSAPRLAGALNPDICADFNTANMEPFTSNLQTNGLCHDHCFGQYAFSITQGYNCWCSNYAPSQSVTVNLSACNMPCYGYPEEPCGSENGDYSYVRLRNVDVSGTQGSPGPSSTTSKPAPTSDDVPEPTSEPPSSTSEPVPESETESSMTESSHSNTSSEPTSSAVKTVTADGTIKTVFIGPTNVPQDGDSESAGGQIVKNGGGGSGLSKGALAGIVVGVALGVIAIVGVGLWFFFRRKKNQQQEEDYQEDPSIRGSSSGMMGSSQRPEMAMSGGSPGSPNTSSNRNSALMIDPRMDPFKQGLYVRSHSHESINSLRDDHDYSRRIQQRTLRATNPDPDTED</sequence>